<dbReference type="RefSeq" id="WP_173942821.1">
    <property type="nucleotide sequence ID" value="NZ_CBCSCD010000001.1"/>
</dbReference>
<keyword evidence="2" id="KW-1185">Reference proteome</keyword>
<name>A0A6M9PQ05_9BURK</name>
<dbReference type="AlphaFoldDB" id="A0A6M9PQ05"/>
<evidence type="ECO:0000313" key="2">
    <source>
        <dbReference type="Proteomes" id="UP000500806"/>
    </source>
</evidence>
<gene>
    <name evidence="1" type="ORF">DCO16_06060</name>
</gene>
<sequence>MAEQISAFKIVSINKDAEVLELEDEDFGLQISIPITGSNLVSAQIIGAYDLELTYHDSTSKVVRILE</sequence>
<dbReference type="EMBL" id="CP028941">
    <property type="protein sequence ID" value="QKM62659.1"/>
    <property type="molecule type" value="Genomic_DNA"/>
</dbReference>
<evidence type="ECO:0000313" key="1">
    <source>
        <dbReference type="EMBL" id="QKM62659.1"/>
    </source>
</evidence>
<dbReference type="Proteomes" id="UP000500806">
    <property type="component" value="Chromosome"/>
</dbReference>
<accession>A0A6M9PQ05</accession>
<dbReference type="KEGG" id="pani:DCO16_06060"/>
<reference evidence="1 2" key="1">
    <citation type="submission" date="2018-04" db="EMBL/GenBank/DDBJ databases">
        <title>Polynucleobacter sp. LimPoW16 genome.</title>
        <authorList>
            <person name="Hahn M.W."/>
        </authorList>
    </citation>
    <scope>NUCLEOTIDE SEQUENCE [LARGE SCALE GENOMIC DNA]</scope>
    <source>
        <strain evidence="1 2">LimPoW16</strain>
    </source>
</reference>
<protein>
    <submittedName>
        <fullName evidence="1">Uncharacterized protein</fullName>
    </submittedName>
</protein>
<proteinExistence type="predicted"/>
<organism evidence="1 2">
    <name type="scientific">Polynucleobacter antarcticus</name>
    <dbReference type="NCBI Taxonomy" id="1743162"/>
    <lineage>
        <taxon>Bacteria</taxon>
        <taxon>Pseudomonadati</taxon>
        <taxon>Pseudomonadota</taxon>
        <taxon>Betaproteobacteria</taxon>
        <taxon>Burkholderiales</taxon>
        <taxon>Burkholderiaceae</taxon>
        <taxon>Polynucleobacter</taxon>
    </lineage>
</organism>